<sequence>MDAHPVDLDSPFATRPFLIRLGAGILILNLFVILMAVVSLRQSWRNHQERAIVTGQNLAQVLDRYVADTFSRADVAVWAVKDEVERSAANPKGGRRDLDAFIRRQHERVPGLLALRTTDATGMIDHGSGLGGGTRVSVADREHFIQLRDIPEAGVVISKPIFGRLTGTWVIILARRLERPDHSFAGMVHAVIALDQFSQAFSSLDVGPHGSVALRNLELELIARHPEPVAAGTGVGQKVISSEFSAFAQSGRSTGIYRARTPFDHVQRTFAIRRVTGQPFFVLVGLAEQDYLAGWWREAVQELTEVALFTCLTLVASWLMHRAWRRQQVVHENLRNLLTEVKTLGGMLPICSHCKKIRDDKGYWNQIETYLNEHTDAEFTHGICPECAKEVFPRSSGKHPAI</sequence>
<dbReference type="CDD" id="cd12914">
    <property type="entry name" value="PDC1_DGC_like"/>
    <property type="match status" value="1"/>
</dbReference>
<dbReference type="CDD" id="cd12915">
    <property type="entry name" value="PDC2_DGC_like"/>
    <property type="match status" value="1"/>
</dbReference>
<keyword evidence="1" id="KW-0812">Transmembrane</keyword>
<keyword evidence="1" id="KW-0472">Membrane</keyword>
<evidence type="ECO:0000313" key="2">
    <source>
        <dbReference type="EMBL" id="BDU70275.1"/>
    </source>
</evidence>
<protein>
    <submittedName>
        <fullName evidence="2">Uncharacterized protein</fullName>
    </submittedName>
</protein>
<dbReference type="EMBL" id="AP027079">
    <property type="protein sequence ID" value="BDU70275.1"/>
    <property type="molecule type" value="Genomic_DNA"/>
</dbReference>
<reference evidence="3" key="1">
    <citation type="journal article" date="2023" name="Int. J. Syst. Evol. Microbiol.">
        <title>Mesoterricola silvestris gen. nov., sp. nov., Mesoterricola sediminis sp. nov., Geothrix oryzae sp. nov., Geothrix edaphica sp. nov., Geothrix rubra sp. nov., and Geothrix limicola sp. nov., six novel members of Acidobacteriota isolated from soils.</title>
        <authorList>
            <person name="Itoh H."/>
            <person name="Sugisawa Y."/>
            <person name="Mise K."/>
            <person name="Xu Z."/>
            <person name="Kuniyasu M."/>
            <person name="Ushijima N."/>
            <person name="Kawano K."/>
            <person name="Kobayashi E."/>
            <person name="Shiratori Y."/>
            <person name="Masuda Y."/>
            <person name="Senoo K."/>
        </authorList>
    </citation>
    <scope>NUCLEOTIDE SEQUENCE [LARGE SCALE GENOMIC DNA]</scope>
    <source>
        <strain evidence="3">Red222</strain>
    </source>
</reference>
<keyword evidence="3" id="KW-1185">Reference proteome</keyword>
<dbReference type="Gene3D" id="3.30.450.20">
    <property type="entry name" value="PAS domain"/>
    <property type="match status" value="2"/>
</dbReference>
<gene>
    <name evidence="2" type="ORF">GETHOR_23760</name>
</gene>
<name>A0ABM8DT83_9BACT</name>
<evidence type="ECO:0000256" key="1">
    <source>
        <dbReference type="SAM" id="Phobius"/>
    </source>
</evidence>
<keyword evidence="1" id="KW-1133">Transmembrane helix</keyword>
<dbReference type="RefSeq" id="WP_286353994.1">
    <property type="nucleotide sequence ID" value="NZ_AP027079.1"/>
</dbReference>
<feature type="transmembrane region" description="Helical" evidence="1">
    <location>
        <begin position="17"/>
        <end position="40"/>
    </location>
</feature>
<dbReference type="Proteomes" id="UP001242010">
    <property type="component" value="Chromosome"/>
</dbReference>
<proteinExistence type="predicted"/>
<evidence type="ECO:0000313" key="3">
    <source>
        <dbReference type="Proteomes" id="UP001242010"/>
    </source>
</evidence>
<accession>A0ABM8DT83</accession>
<organism evidence="2 3">
    <name type="scientific">Geothrix oryzae</name>
    <dbReference type="NCBI Taxonomy" id="2927975"/>
    <lineage>
        <taxon>Bacteria</taxon>
        <taxon>Pseudomonadati</taxon>
        <taxon>Acidobacteriota</taxon>
        <taxon>Holophagae</taxon>
        <taxon>Holophagales</taxon>
        <taxon>Holophagaceae</taxon>
        <taxon>Geothrix</taxon>
    </lineage>
</organism>